<dbReference type="OrthoDB" id="9773910at2"/>
<dbReference type="CDD" id="cd01427">
    <property type="entry name" value="HAD_like"/>
    <property type="match status" value="1"/>
</dbReference>
<reference evidence="1 2" key="1">
    <citation type="submission" date="2018-06" db="EMBL/GenBank/DDBJ databases">
        <title>Nitrincola tibetense sp. nov., isolated from Lake XuguoCo on Tibetan Plateau.</title>
        <authorList>
            <person name="Xing P."/>
        </authorList>
    </citation>
    <scope>NUCLEOTIDE SEQUENCE [LARGE SCALE GENOMIC DNA]</scope>
    <source>
        <strain evidence="2">xg18</strain>
    </source>
</reference>
<dbReference type="NCBIfam" id="TIGR01509">
    <property type="entry name" value="HAD-SF-IA-v3"/>
    <property type="match status" value="1"/>
</dbReference>
<accession>A0A364NIQ0</accession>
<dbReference type="SUPFAM" id="SSF56784">
    <property type="entry name" value="HAD-like"/>
    <property type="match status" value="1"/>
</dbReference>
<protein>
    <submittedName>
        <fullName evidence="1">GMP/IMP nucleotidase</fullName>
    </submittedName>
</protein>
<gene>
    <name evidence="1" type="ORF">DN062_15890</name>
</gene>
<proteinExistence type="predicted"/>
<dbReference type="InterPro" id="IPR050155">
    <property type="entry name" value="HAD-like_hydrolase_sf"/>
</dbReference>
<dbReference type="SFLD" id="SFLDG01129">
    <property type="entry name" value="C1.5:_HAD__Beta-PGM__Phosphata"/>
    <property type="match status" value="1"/>
</dbReference>
<dbReference type="InterPro" id="IPR036412">
    <property type="entry name" value="HAD-like_sf"/>
</dbReference>
<dbReference type="GO" id="GO:0006281">
    <property type="term" value="P:DNA repair"/>
    <property type="evidence" value="ECO:0007669"/>
    <property type="project" value="TreeGrafter"/>
</dbReference>
<organism evidence="1 2">
    <name type="scientific">Nitrincola tibetensis</name>
    <dbReference type="NCBI Taxonomy" id="2219697"/>
    <lineage>
        <taxon>Bacteria</taxon>
        <taxon>Pseudomonadati</taxon>
        <taxon>Pseudomonadota</taxon>
        <taxon>Gammaproteobacteria</taxon>
        <taxon>Oceanospirillales</taxon>
        <taxon>Oceanospirillaceae</taxon>
        <taxon>Nitrincola</taxon>
    </lineage>
</organism>
<dbReference type="GO" id="GO:0008967">
    <property type="term" value="F:phosphoglycolate phosphatase activity"/>
    <property type="evidence" value="ECO:0007669"/>
    <property type="project" value="TreeGrafter"/>
</dbReference>
<dbReference type="InterPro" id="IPR006439">
    <property type="entry name" value="HAD-SF_hydro_IA"/>
</dbReference>
<dbReference type="InterPro" id="IPR023214">
    <property type="entry name" value="HAD_sf"/>
</dbReference>
<dbReference type="EMBL" id="QKRX01000015">
    <property type="protein sequence ID" value="RAU16911.1"/>
    <property type="molecule type" value="Genomic_DNA"/>
</dbReference>
<keyword evidence="2" id="KW-1185">Reference proteome</keyword>
<comment type="caution">
    <text evidence="1">The sequence shown here is derived from an EMBL/GenBank/DDBJ whole genome shotgun (WGS) entry which is preliminary data.</text>
</comment>
<dbReference type="AlphaFoldDB" id="A0A364NIQ0"/>
<dbReference type="SFLD" id="SFLDS00003">
    <property type="entry name" value="Haloacid_Dehalogenase"/>
    <property type="match status" value="1"/>
</dbReference>
<evidence type="ECO:0000313" key="2">
    <source>
        <dbReference type="Proteomes" id="UP000250744"/>
    </source>
</evidence>
<dbReference type="Proteomes" id="UP000250744">
    <property type="component" value="Unassembled WGS sequence"/>
</dbReference>
<dbReference type="GO" id="GO:0005829">
    <property type="term" value="C:cytosol"/>
    <property type="evidence" value="ECO:0007669"/>
    <property type="project" value="TreeGrafter"/>
</dbReference>
<name>A0A364NIQ0_9GAMM</name>
<dbReference type="NCBIfam" id="NF011564">
    <property type="entry name" value="PRK14988.1"/>
    <property type="match status" value="1"/>
</dbReference>
<dbReference type="Pfam" id="PF00702">
    <property type="entry name" value="Hydrolase"/>
    <property type="match status" value="1"/>
</dbReference>
<dbReference type="Gene3D" id="3.40.50.1000">
    <property type="entry name" value="HAD superfamily/HAD-like"/>
    <property type="match status" value="1"/>
</dbReference>
<dbReference type="PANTHER" id="PTHR43434">
    <property type="entry name" value="PHOSPHOGLYCOLATE PHOSPHATASE"/>
    <property type="match status" value="1"/>
</dbReference>
<dbReference type="PANTHER" id="PTHR43434:SF3">
    <property type="entry name" value="GMP_IMP NUCLEOTIDASE YRFG"/>
    <property type="match status" value="1"/>
</dbReference>
<sequence length="222" mass="25389">MLDWQAIDTVLLDMDGTLLDLHFDSYFWLEFLPLRYAQVHALEPNEAKQWLHERIKQEQGRLSWYCLDYWTEELGLPVAALKHEVAEKIGFRPNVPSFLKALKASHKRSVIVTNAHPDSLNLKLERTGLASMVDAVISSHEFQVPKEDQAFWHALQEREPFSPPRTLLIDDSLPVLNSAAIYGVGYLLSIAQPDSQMPARAVDRFNAIHDFEEVMPTNDPTL</sequence>
<evidence type="ECO:0000313" key="1">
    <source>
        <dbReference type="EMBL" id="RAU16911.1"/>
    </source>
</evidence>